<dbReference type="PROSITE" id="PS00108">
    <property type="entry name" value="PROTEIN_KINASE_ST"/>
    <property type="match status" value="1"/>
</dbReference>
<evidence type="ECO:0000256" key="11">
    <source>
        <dbReference type="ARBA" id="ARBA00048679"/>
    </source>
</evidence>
<evidence type="ECO:0000259" key="12">
    <source>
        <dbReference type="PROSITE" id="PS50011"/>
    </source>
</evidence>
<gene>
    <name evidence="13" type="ORF">Tci_048171</name>
</gene>
<evidence type="ECO:0000256" key="2">
    <source>
        <dbReference type="ARBA" id="ARBA00022527"/>
    </source>
</evidence>
<dbReference type="Pfam" id="PF11883">
    <property type="entry name" value="DUF3403"/>
    <property type="match status" value="1"/>
</dbReference>
<proteinExistence type="predicted"/>
<dbReference type="GO" id="GO:0004674">
    <property type="term" value="F:protein serine/threonine kinase activity"/>
    <property type="evidence" value="ECO:0007669"/>
    <property type="project" value="UniProtKB-KW"/>
</dbReference>
<sequence length="233" mass="26523">MAATNDFSIENKLGQDENRKVELDWPKRFNIIEGIAQGLLYLHKYSRMRVIHRDLKANNILLDEIMNPKIADFGMARIFKQNETEAMTNRVVGTFGYMSPEYIIHGTFSIKSDIFSFGVLILEIVTGRKNSSIVHLDRTFNLIGYLVDMTLKDTCVVQQFLRTVHVALLCVQENAADRPTTSDMITMLLNDTIPLPAPNKPAFFINRVESKLSPSKSERYSANNMTITIMDGR</sequence>
<name>A0A6L2MQF1_TANCI</name>
<keyword evidence="3" id="KW-0808">Transferase</keyword>
<dbReference type="Pfam" id="PF07714">
    <property type="entry name" value="PK_Tyr_Ser-Thr"/>
    <property type="match status" value="1"/>
</dbReference>
<evidence type="ECO:0000256" key="4">
    <source>
        <dbReference type="ARBA" id="ARBA00022729"/>
    </source>
</evidence>
<dbReference type="InterPro" id="IPR001245">
    <property type="entry name" value="Ser-Thr/Tyr_kinase_cat_dom"/>
</dbReference>
<dbReference type="PANTHER" id="PTHR27002">
    <property type="entry name" value="RECEPTOR-LIKE SERINE/THREONINE-PROTEIN KINASE SD1-8"/>
    <property type="match status" value="1"/>
</dbReference>
<keyword evidence="2" id="KW-0723">Serine/threonine-protein kinase</keyword>
<evidence type="ECO:0000256" key="1">
    <source>
        <dbReference type="ARBA" id="ARBA00012513"/>
    </source>
</evidence>
<evidence type="ECO:0000256" key="5">
    <source>
        <dbReference type="ARBA" id="ARBA00022741"/>
    </source>
</evidence>
<organism evidence="13">
    <name type="scientific">Tanacetum cinerariifolium</name>
    <name type="common">Dalmatian daisy</name>
    <name type="synonym">Chrysanthemum cinerariifolium</name>
    <dbReference type="NCBI Taxonomy" id="118510"/>
    <lineage>
        <taxon>Eukaryota</taxon>
        <taxon>Viridiplantae</taxon>
        <taxon>Streptophyta</taxon>
        <taxon>Embryophyta</taxon>
        <taxon>Tracheophyta</taxon>
        <taxon>Spermatophyta</taxon>
        <taxon>Magnoliopsida</taxon>
        <taxon>eudicotyledons</taxon>
        <taxon>Gunneridae</taxon>
        <taxon>Pentapetalae</taxon>
        <taxon>asterids</taxon>
        <taxon>campanulids</taxon>
        <taxon>Asterales</taxon>
        <taxon>Asteraceae</taxon>
        <taxon>Asteroideae</taxon>
        <taxon>Anthemideae</taxon>
        <taxon>Anthemidinae</taxon>
        <taxon>Tanacetum</taxon>
    </lineage>
</organism>
<dbReference type="SMART" id="SM00220">
    <property type="entry name" value="S_TKc"/>
    <property type="match status" value="1"/>
</dbReference>
<keyword evidence="13" id="KW-0430">Lectin</keyword>
<keyword evidence="9" id="KW-0325">Glycoprotein</keyword>
<dbReference type="SUPFAM" id="SSF56112">
    <property type="entry name" value="Protein kinase-like (PK-like)"/>
    <property type="match status" value="1"/>
</dbReference>
<evidence type="ECO:0000256" key="6">
    <source>
        <dbReference type="ARBA" id="ARBA00022777"/>
    </source>
</evidence>
<dbReference type="EC" id="2.7.11.1" evidence="1"/>
<dbReference type="FunFam" id="1.10.510.10:FF:000060">
    <property type="entry name" value="G-type lectin S-receptor-like serine/threonine-protein kinase"/>
    <property type="match status" value="1"/>
</dbReference>
<dbReference type="GO" id="GO:0005886">
    <property type="term" value="C:plasma membrane"/>
    <property type="evidence" value="ECO:0007669"/>
    <property type="project" value="TreeGrafter"/>
</dbReference>
<keyword evidence="13" id="KW-0675">Receptor</keyword>
<dbReference type="PROSITE" id="PS50011">
    <property type="entry name" value="PROTEIN_KINASE_DOM"/>
    <property type="match status" value="1"/>
</dbReference>
<dbReference type="GO" id="GO:0030246">
    <property type="term" value="F:carbohydrate binding"/>
    <property type="evidence" value="ECO:0007669"/>
    <property type="project" value="UniProtKB-KW"/>
</dbReference>
<dbReference type="GO" id="GO:0005524">
    <property type="term" value="F:ATP binding"/>
    <property type="evidence" value="ECO:0007669"/>
    <property type="project" value="UniProtKB-KW"/>
</dbReference>
<evidence type="ECO:0000256" key="3">
    <source>
        <dbReference type="ARBA" id="ARBA00022679"/>
    </source>
</evidence>
<keyword evidence="6 13" id="KW-0418">Kinase</keyword>
<reference evidence="13" key="1">
    <citation type="journal article" date="2019" name="Sci. Rep.">
        <title>Draft genome of Tanacetum cinerariifolium, the natural source of mosquito coil.</title>
        <authorList>
            <person name="Yamashiro T."/>
            <person name="Shiraishi A."/>
            <person name="Satake H."/>
            <person name="Nakayama K."/>
        </authorList>
    </citation>
    <scope>NUCLEOTIDE SEQUENCE</scope>
</reference>
<evidence type="ECO:0000256" key="10">
    <source>
        <dbReference type="ARBA" id="ARBA00047899"/>
    </source>
</evidence>
<keyword evidence="8" id="KW-1015">Disulfide bond</keyword>
<dbReference type="PANTHER" id="PTHR27002:SF548">
    <property type="entry name" value="RECEPTOR-LIKE SERINE_THREONINE-PROTEIN KINASE"/>
    <property type="match status" value="1"/>
</dbReference>
<feature type="domain" description="Protein kinase" evidence="12">
    <location>
        <begin position="1"/>
        <end position="193"/>
    </location>
</feature>
<dbReference type="InterPro" id="IPR021820">
    <property type="entry name" value="S-locus_recpt_kinase_C"/>
</dbReference>
<dbReference type="InterPro" id="IPR000719">
    <property type="entry name" value="Prot_kinase_dom"/>
</dbReference>
<evidence type="ECO:0000256" key="7">
    <source>
        <dbReference type="ARBA" id="ARBA00022840"/>
    </source>
</evidence>
<evidence type="ECO:0000313" key="13">
    <source>
        <dbReference type="EMBL" id="GEU76193.1"/>
    </source>
</evidence>
<evidence type="ECO:0000256" key="8">
    <source>
        <dbReference type="ARBA" id="ARBA00023157"/>
    </source>
</evidence>
<dbReference type="AlphaFoldDB" id="A0A6L2MQF1"/>
<dbReference type="Gene3D" id="1.10.510.10">
    <property type="entry name" value="Transferase(Phosphotransferase) domain 1"/>
    <property type="match status" value="1"/>
</dbReference>
<comment type="catalytic activity">
    <reaction evidence="11">
        <text>L-seryl-[protein] + ATP = O-phospho-L-seryl-[protein] + ADP + H(+)</text>
        <dbReference type="Rhea" id="RHEA:17989"/>
        <dbReference type="Rhea" id="RHEA-COMP:9863"/>
        <dbReference type="Rhea" id="RHEA-COMP:11604"/>
        <dbReference type="ChEBI" id="CHEBI:15378"/>
        <dbReference type="ChEBI" id="CHEBI:29999"/>
        <dbReference type="ChEBI" id="CHEBI:30616"/>
        <dbReference type="ChEBI" id="CHEBI:83421"/>
        <dbReference type="ChEBI" id="CHEBI:456216"/>
        <dbReference type="EC" id="2.7.11.1"/>
    </reaction>
</comment>
<keyword evidence="4" id="KW-0732">Signal</keyword>
<dbReference type="InterPro" id="IPR011009">
    <property type="entry name" value="Kinase-like_dom_sf"/>
</dbReference>
<dbReference type="InterPro" id="IPR008271">
    <property type="entry name" value="Ser/Thr_kinase_AS"/>
</dbReference>
<protein>
    <recommendedName>
        <fullName evidence="1">non-specific serine/threonine protein kinase</fullName>
        <ecNumber evidence="1">2.7.11.1</ecNumber>
    </recommendedName>
</protein>
<keyword evidence="5" id="KW-0547">Nucleotide-binding</keyword>
<dbReference type="EMBL" id="BKCJ010007231">
    <property type="protein sequence ID" value="GEU76193.1"/>
    <property type="molecule type" value="Genomic_DNA"/>
</dbReference>
<evidence type="ECO:0000256" key="9">
    <source>
        <dbReference type="ARBA" id="ARBA00023180"/>
    </source>
</evidence>
<accession>A0A6L2MQF1</accession>
<comment type="catalytic activity">
    <reaction evidence="10">
        <text>L-threonyl-[protein] + ATP = O-phospho-L-threonyl-[protein] + ADP + H(+)</text>
        <dbReference type="Rhea" id="RHEA:46608"/>
        <dbReference type="Rhea" id="RHEA-COMP:11060"/>
        <dbReference type="Rhea" id="RHEA-COMP:11605"/>
        <dbReference type="ChEBI" id="CHEBI:15378"/>
        <dbReference type="ChEBI" id="CHEBI:30013"/>
        <dbReference type="ChEBI" id="CHEBI:30616"/>
        <dbReference type="ChEBI" id="CHEBI:61977"/>
        <dbReference type="ChEBI" id="CHEBI:456216"/>
        <dbReference type="EC" id="2.7.11.1"/>
    </reaction>
</comment>
<keyword evidence="7" id="KW-0067">ATP-binding</keyword>
<comment type="caution">
    <text evidence="13">The sequence shown here is derived from an EMBL/GenBank/DDBJ whole genome shotgun (WGS) entry which is preliminary data.</text>
</comment>